<evidence type="ECO:0000256" key="1">
    <source>
        <dbReference type="SAM" id="Coils"/>
    </source>
</evidence>
<dbReference type="RefSeq" id="WP_057701436.1">
    <property type="nucleotide sequence ID" value="NZ_JYLN01000002.1"/>
</dbReference>
<dbReference type="Proteomes" id="UP000050852">
    <property type="component" value="Unassembled WGS sequence"/>
</dbReference>
<evidence type="ECO:0000313" key="2">
    <source>
        <dbReference type="EMBL" id="KRP73991.1"/>
    </source>
</evidence>
<feature type="coiled-coil region" evidence="1">
    <location>
        <begin position="951"/>
        <end position="986"/>
    </location>
</feature>
<gene>
    <name evidence="2" type="ORF">TX23_06075</name>
</gene>
<protein>
    <submittedName>
        <fullName evidence="2">Uncharacterized protein</fullName>
    </submittedName>
</protein>
<evidence type="ECO:0000313" key="3">
    <source>
        <dbReference type="Proteomes" id="UP000050852"/>
    </source>
</evidence>
<keyword evidence="1" id="KW-0175">Coiled coil</keyword>
<comment type="caution">
    <text evidence="2">The sequence shown here is derived from an EMBL/GenBank/DDBJ whole genome shotgun (WGS) entry which is preliminary data.</text>
</comment>
<dbReference type="OrthoDB" id="7003488at2"/>
<organism evidence="2 3">
    <name type="scientific">Pseudomonas paralactis</name>
    <dbReference type="NCBI Taxonomy" id="1615673"/>
    <lineage>
        <taxon>Bacteria</taxon>
        <taxon>Pseudomonadati</taxon>
        <taxon>Pseudomonadota</taxon>
        <taxon>Gammaproteobacteria</taxon>
        <taxon>Pseudomonadales</taxon>
        <taxon>Pseudomonadaceae</taxon>
        <taxon>Pseudomonas</taxon>
    </lineage>
</organism>
<proteinExistence type="predicted"/>
<dbReference type="EMBL" id="JYLN01000002">
    <property type="protein sequence ID" value="KRP73991.1"/>
    <property type="molecule type" value="Genomic_DNA"/>
</dbReference>
<sequence>MTASTPPADSQHLITSEQIETLFRLPPSLLAVAQESAQAYLDQHFAEHKWQAGLIYIATPADSDGSLVYQALSEWLLQRLALAGPVLLVADYHVVAQRVREVFVEGGPSLVELERLINRCGALLWRTYVQRLQAWWCEELPVNMTRWGYLSDDLLTLLYDSPKPPGYSEEQFATLFPKTLLHPIRPDNEWSAHGDALRVQAVYLAGPPVEMLPVLVLIHGQQRLLFSPASGLHPLRDEDEIAAWLPAFAERARVEQWFAEDVDTDPFDALAASYLARQLRDIDRIDRNLALAPGQHQALLDYITDPRRWFVASLGARQQALRSAMPLWLAHADEHDSIAYARLLQALVLAREQNGGKQFLDGVDSIRQFADDALKTCLHAQPAARKVRPADVRLTFKRVIAAAVPVPGGFIAGEVDLITVSLTELALENLAGFPHTVTSITLNDAPAPGWLTYDLLSGCVQTADVGQAYPALLKRKLLDDPTENARRLQLFKRQLRVQLPMLALELKIKDEHGLTLDGFRRVQAALQSRVADRTVQGQAMALWPLAFKASAAAEADEVTAHFIIGPRAGQAGAHLLYRPLLEPMLQEYASIQALFEAIKAPGPLQDSVLTWIAPARQAVYANGGFNEPHIRRFLPGDEFGVYDKPPAAQLHKQLGAQGPCTLVFNGTAKALVALADRQSVSNAEQRWAHMKEVGWLLFASVLPLTSGPLQLGGWLVQLVDSLQQDIQDLASDDEQARNKAVTDVLSNLMAIVAHQATPHVPHQALQLEHPVFAPLAHAESAASVPVRVPVPAMFHTPIRWSNARKDLSTAQNARARRLSLRVFSGEWSNAEQSGPRQGLVYDTSFSPPQWHALVRGHVYRVVDEANAVRVVSADGREKGPWLKPLGDGYWDFDARLHLPGGNADSALEAELQALEVSEPSLEQQYRNAGRARDKAGAAMIVARKLARESKGKVTEAQLAQLEERYRKEMQNKVTSSQQELQLLMRLRAIKPRPRYEEELCEVLESLILGVQLLDADTREQMLQINARIRPLLDVLQDESEDEAGSDLNRQAHADLDRNMREQVAAEEAAIRWRTLEKTYIDQLKAVPRLGRNKARELQNDLAARPSILDLQALQVTTLWGITIDIEGPPLEAEFFDSLNQVITRARWASRSLADLEHLSIAREERVEVLKSLGRIYALTDDHIQFWRAMAPDTFDLANLQKLQTLLSGLHRQVEEQLADLLDPAPGVVSVRTDVAGSRQKKIIRTRNRDVYVARVKGPTGTAELVDDKGSVIATFTEADDGVWEAVEPPARPRTADPQLGALVNKGQRLLAGVDNAIAKVQGMSDRCEPESLQALLVAQANSRRMVAADIDRKLRSLDVSRLAATQQANARVRASDLRAAATRLEAAGVEARVRASKLKLTRAEDVDFLHALNEVRIQRQGARVRLKGKTVDFLQVYVVQDAQTAQPLCYAHFHYGTRLGPDDHYTAAHIKSPEQQRLGRQAQAEAEAQAFARIRSGQTGRVQQTLDIDRASISRLLARRLFFSVD</sequence>
<accession>A0A0R3ALA1</accession>
<dbReference type="PATRIC" id="fig|1615673.3.peg.2219"/>
<name>A0A0R3ALA1_9PSED</name>
<reference evidence="2 3" key="1">
    <citation type="submission" date="2015-02" db="EMBL/GenBank/DDBJ databases">
        <title>Two Pseudomonas sp. nov., isolated from raw milk.</title>
        <authorList>
            <person name="Wenning M."/>
            <person name="von Neubeck M."/>
            <person name="Huptas C."/>
            <person name="Scherer S."/>
        </authorList>
    </citation>
    <scope>NUCLEOTIDE SEQUENCE [LARGE SCALE GENOMIC DNA]</scope>
    <source>
        <strain evidence="2 3">DSM 29164</strain>
    </source>
</reference>